<comment type="caution">
    <text evidence="1">The sequence shown here is derived from an EMBL/GenBank/DDBJ whole genome shotgun (WGS) entry which is preliminary data.</text>
</comment>
<gene>
    <name evidence="1" type="ORF">MA04_02432</name>
</gene>
<reference evidence="1" key="1">
    <citation type="submission" date="2012-09" db="EMBL/GenBank/DDBJ databases">
        <title>Genome Sequence of alkane-degrading Bacterium Alcanivorax balearicus MACL04.</title>
        <authorList>
            <person name="Lai Q."/>
            <person name="Shao Z."/>
        </authorList>
    </citation>
    <scope>NUCLEOTIDE SEQUENCE</scope>
    <source>
        <strain evidence="1">MACL04</strain>
    </source>
</reference>
<dbReference type="InterPro" id="IPR005361">
    <property type="entry name" value="UPF0158"/>
</dbReference>
<dbReference type="RefSeq" id="WP_097058273.1">
    <property type="nucleotide sequence ID" value="NZ_ARXS01000013.1"/>
</dbReference>
<protein>
    <submittedName>
        <fullName evidence="1">Uncharacterized protein</fullName>
    </submittedName>
</protein>
<sequence>MTVSLKDVAREWHAGDEFQCYMHRETGEVFPVMNEEAQKAEEPDPDGPDWLKEILPKIREVLSSDQYVPMPDQWEFDEYHVMEKFCWSVTSGRDSEALEDAIRGRGAFRRFKSLVFDLGLEDAWHRFRDEALEEMLGAWMDSEGIEYED</sequence>
<evidence type="ECO:0000313" key="2">
    <source>
        <dbReference type="Proteomes" id="UP001064106"/>
    </source>
</evidence>
<name>A0ABT2R070_9GAMM</name>
<dbReference type="Pfam" id="PF03682">
    <property type="entry name" value="UPF0158"/>
    <property type="match status" value="1"/>
</dbReference>
<organism evidence="1 2">
    <name type="scientific">Alloalcanivorax balearicus MACL04</name>
    <dbReference type="NCBI Taxonomy" id="1177182"/>
    <lineage>
        <taxon>Bacteria</taxon>
        <taxon>Pseudomonadati</taxon>
        <taxon>Pseudomonadota</taxon>
        <taxon>Gammaproteobacteria</taxon>
        <taxon>Oceanospirillales</taxon>
        <taxon>Alcanivoracaceae</taxon>
        <taxon>Alloalcanivorax</taxon>
    </lineage>
</organism>
<dbReference type="EMBL" id="ARXS01000013">
    <property type="protein sequence ID" value="MCU5783132.1"/>
    <property type="molecule type" value="Genomic_DNA"/>
</dbReference>
<accession>A0ABT2R070</accession>
<proteinExistence type="predicted"/>
<evidence type="ECO:0000313" key="1">
    <source>
        <dbReference type="EMBL" id="MCU5783132.1"/>
    </source>
</evidence>
<keyword evidence="2" id="KW-1185">Reference proteome</keyword>
<dbReference type="Proteomes" id="UP001064106">
    <property type="component" value="Unassembled WGS sequence"/>
</dbReference>